<evidence type="ECO:0000313" key="5">
    <source>
        <dbReference type="Proteomes" id="UP000288859"/>
    </source>
</evidence>
<dbReference type="PANTHER" id="PTHR47990">
    <property type="entry name" value="2-OXOGLUTARATE (2OG) AND FE(II)-DEPENDENT OXYGENASE SUPERFAMILY PROTEIN-RELATED"/>
    <property type="match status" value="1"/>
</dbReference>
<name>A0A438NH59_EXOME</name>
<dbReference type="Gene3D" id="2.60.120.330">
    <property type="entry name" value="B-lactam Antibiotic, Isopenicillin N Synthase, Chain"/>
    <property type="match status" value="1"/>
</dbReference>
<gene>
    <name evidence="4" type="ORF">B0A52_01346</name>
</gene>
<feature type="region of interest" description="Disordered" evidence="2">
    <location>
        <begin position="898"/>
        <end position="936"/>
    </location>
</feature>
<evidence type="ECO:0000259" key="3">
    <source>
        <dbReference type="PROSITE" id="PS51471"/>
    </source>
</evidence>
<dbReference type="InterPro" id="IPR027443">
    <property type="entry name" value="IPNS-like_sf"/>
</dbReference>
<dbReference type="InterPro" id="IPR050231">
    <property type="entry name" value="Iron_ascorbate_oxido_reductase"/>
</dbReference>
<dbReference type="SUPFAM" id="SSF51197">
    <property type="entry name" value="Clavaminate synthase-like"/>
    <property type="match status" value="1"/>
</dbReference>
<dbReference type="Pfam" id="PF03171">
    <property type="entry name" value="2OG-FeII_Oxy"/>
    <property type="match status" value="1"/>
</dbReference>
<evidence type="ECO:0000256" key="2">
    <source>
        <dbReference type="SAM" id="MobiDB-lite"/>
    </source>
</evidence>
<feature type="domain" description="Fe2OG dioxygenase" evidence="3">
    <location>
        <begin position="221"/>
        <end position="370"/>
    </location>
</feature>
<dbReference type="VEuPathDB" id="FungiDB:PV10_04650"/>
<dbReference type="PROSITE" id="PS51471">
    <property type="entry name" value="FE2OG_OXY"/>
    <property type="match status" value="1"/>
</dbReference>
<dbReference type="Proteomes" id="UP000288859">
    <property type="component" value="Unassembled WGS sequence"/>
</dbReference>
<dbReference type="GO" id="GO:0044283">
    <property type="term" value="P:small molecule biosynthetic process"/>
    <property type="evidence" value="ECO:0007669"/>
    <property type="project" value="UniProtKB-ARBA"/>
</dbReference>
<evidence type="ECO:0000256" key="1">
    <source>
        <dbReference type="ARBA" id="ARBA00008056"/>
    </source>
</evidence>
<organism evidence="4 5">
    <name type="scientific">Exophiala mesophila</name>
    <name type="common">Black yeast-like fungus</name>
    <dbReference type="NCBI Taxonomy" id="212818"/>
    <lineage>
        <taxon>Eukaryota</taxon>
        <taxon>Fungi</taxon>
        <taxon>Dikarya</taxon>
        <taxon>Ascomycota</taxon>
        <taxon>Pezizomycotina</taxon>
        <taxon>Eurotiomycetes</taxon>
        <taxon>Chaetothyriomycetidae</taxon>
        <taxon>Chaetothyriales</taxon>
        <taxon>Herpotrichiellaceae</taxon>
        <taxon>Exophiala</taxon>
    </lineage>
</organism>
<proteinExistence type="inferred from homology"/>
<feature type="region of interest" description="Disordered" evidence="2">
    <location>
        <begin position="796"/>
        <end position="856"/>
    </location>
</feature>
<dbReference type="InterPro" id="IPR044861">
    <property type="entry name" value="IPNS-like_FE2OG_OXY"/>
</dbReference>
<dbReference type="OrthoDB" id="10250130at2759"/>
<evidence type="ECO:0000313" key="4">
    <source>
        <dbReference type="EMBL" id="RVX75069.1"/>
    </source>
</evidence>
<dbReference type="PRINTS" id="PR00682">
    <property type="entry name" value="IPNSYNTHASE"/>
</dbReference>
<feature type="compositionally biased region" description="Basic residues" evidence="2">
    <location>
        <begin position="916"/>
        <end position="932"/>
    </location>
</feature>
<dbReference type="Gene3D" id="2.120.10.80">
    <property type="entry name" value="Kelch-type beta propeller"/>
    <property type="match status" value="1"/>
</dbReference>
<sequence>MIAIQTAEPATRDPHGLFSPLTSTTTTKLPFRTARLSVVHEDVPVAGAPPIIDFSPFYSTDKSQKQVLVDQVRRACLEKGFFQITNHGVSEDLQAAIFEQSKDFFSLPIEEKEKLDKTHHPNKLGYELLRSQNFEGKTAGDLKEGFFIGRKLPSDHKYVLEKRIHCGQNVYPQQVPNPTQFQQVVDEYHATMTQLAENILRVIALTLNLPEDFFQTFCTEPAAVLRLLHYPPQAPDASADERGIGAHTDFGSVTLLLQDEVGGLQVFDAEMNEWIDVKPTKGALVVNLGNVMMRWSNDQVKKRFQRFYAVETAVEGAALGALAVARSTAPLHLNFRKITSPAEKGLLARAGHSVNIVKGKAYLIGGQTAPPLGQDDSSIVALTLPVASSADGEGDLTPRDFQTIAPELKDAHRPLAEKMIDSPSLLNSADFARSGHSTTAVDDKLYVWGGVNLSNQALCSEDFVVFDTLTSSYHILQADLPKCLDGMPPARAFHTAVASPFPQPNSLPGGPTIDAYGTIIVHGGRTGTTECRDTWAFDVGSRVWTRLPEIPEPGPAEIAGEGAMTYSHGRLWRLGDGFGRVLYLDLDEPSGESSSSSGLLVKSIGEWQVVSFGTESSDPAATEGDKPKHGSSKTEGAQMPMPRSGASIIPITTGAGRQYLLYFMGQVGGSGDMNDFWSFQIDSEQTSAASIKDKIRDTVSDQTKNSWASGRHTWAKCEVEEQPGERSDDEQINWPSGLRGFGSDNWTDQGGNAFVIWGGRHGDGLDAVVDEGWSHNVIVGIAIFTSMPQLATGHISPHLEDSQLGPGPTDSLPNTNNLERDSTIRHGSLPARRSPTSRDEANPTRPPHALSTPSNHSFLAASSDIHASCNDVQCCPQRQQSKVETGLPVISCEKSLQHGGKRLHAATNNKQEKGTKARNKVTKPQGLRKTKSTQRPGRQFEMAWRIGQAPAPAVRLSQSDRCFQQAFTITSQYYRGNADTRWRSMLSQHASRFNHDQSPLSFFCSLVVVAGLLAGGLTPQAHQTWETIRPLATSVLLAQHPMIYAFIADMAMETSTDPMPQLRASLGKRLSIFASQTLGLKHPISLIFKLPLTNNQKNILRGQLQATIQQEMTQVFEAHSYQPTIHYGFWCRVLAKSGKAEEAALKLNRLIPSLEQSWGMNTSLPILGILELARTELVMGVSSVKLECMLADCLRRLDVLSQNTQNADPNVTDPQIPLDSLLFIRISALRMLGRVWVMRGNFSAALACFEHSVAIAAPVLRPGGVTMRICRADVAMTKTMQMELERDGAASGDPMSRLPDLQTITHFILFDF</sequence>
<feature type="region of interest" description="Disordered" evidence="2">
    <location>
        <begin position="615"/>
        <end position="644"/>
    </location>
</feature>
<dbReference type="SUPFAM" id="SSF117281">
    <property type="entry name" value="Kelch motif"/>
    <property type="match status" value="1"/>
</dbReference>
<reference evidence="4 5" key="1">
    <citation type="submission" date="2017-03" db="EMBL/GenBank/DDBJ databases">
        <title>Genomes of endolithic fungi from Antarctica.</title>
        <authorList>
            <person name="Coleine C."/>
            <person name="Masonjones S."/>
            <person name="Stajich J.E."/>
        </authorList>
    </citation>
    <scope>NUCLEOTIDE SEQUENCE [LARGE SCALE GENOMIC DNA]</scope>
    <source>
        <strain evidence="4 5">CCFEE 6314</strain>
    </source>
</reference>
<comment type="caution">
    <text evidence="4">The sequence shown here is derived from an EMBL/GenBank/DDBJ whole genome shotgun (WGS) entry which is preliminary data.</text>
</comment>
<dbReference type="InterPro" id="IPR026992">
    <property type="entry name" value="DIOX_N"/>
</dbReference>
<comment type="similarity">
    <text evidence="1">Belongs to the iron/ascorbate-dependent oxidoreductase family.</text>
</comment>
<dbReference type="InterPro" id="IPR015915">
    <property type="entry name" value="Kelch-typ_b-propeller"/>
</dbReference>
<dbReference type="Pfam" id="PF14226">
    <property type="entry name" value="DIOX_N"/>
    <property type="match status" value="1"/>
</dbReference>
<dbReference type="InterPro" id="IPR005123">
    <property type="entry name" value="Oxoglu/Fe-dep_dioxygenase_dom"/>
</dbReference>
<protein>
    <recommendedName>
        <fullName evidence="3">Fe2OG dioxygenase domain-containing protein</fullName>
    </recommendedName>
</protein>
<dbReference type="EMBL" id="NAJM01000003">
    <property type="protein sequence ID" value="RVX75069.1"/>
    <property type="molecule type" value="Genomic_DNA"/>
</dbReference>
<dbReference type="VEuPathDB" id="FungiDB:PV10_04651"/>
<accession>A0A438NH59</accession>